<evidence type="ECO:0000256" key="9">
    <source>
        <dbReference type="ARBA" id="ARBA00023167"/>
    </source>
</evidence>
<proteinExistence type="inferred from homology"/>
<dbReference type="Pfam" id="PF00742">
    <property type="entry name" value="Homoserine_dh"/>
    <property type="match status" value="1"/>
</dbReference>
<dbReference type="GO" id="GO:0050661">
    <property type="term" value="F:NADP binding"/>
    <property type="evidence" value="ECO:0007669"/>
    <property type="project" value="InterPro"/>
</dbReference>
<reference evidence="14" key="1">
    <citation type="submission" date="2024-02" db="EMBL/GenBank/DDBJ databases">
        <title>Sediminibacterium planktonica sp. nov. and Sediminibacterium longus sp. nov., isolated from surface lake and river water.</title>
        <authorList>
            <person name="Watanabe K."/>
            <person name="Takemine S."/>
            <person name="Ishii Y."/>
            <person name="Ogata Y."/>
            <person name="Shindo C."/>
            <person name="Suda W."/>
        </authorList>
    </citation>
    <scope>NUCLEOTIDE SEQUENCE</scope>
    <source>
        <strain evidence="14">KACHI17</strain>
    </source>
</reference>
<keyword evidence="6 10" id="KW-0028">Amino-acid biosynthesis</keyword>
<keyword evidence="10" id="KW-0521">NADP</keyword>
<gene>
    <name evidence="14" type="ORF">KACHI17_00310</name>
</gene>
<dbReference type="Gene3D" id="3.40.50.720">
    <property type="entry name" value="NAD(P)-binding Rossmann-like Domain"/>
    <property type="match status" value="1"/>
</dbReference>
<dbReference type="SUPFAM" id="SSF55347">
    <property type="entry name" value="Glyceraldehyde-3-phosphate dehydrogenase-like, C-terminal domain"/>
    <property type="match status" value="1"/>
</dbReference>
<comment type="similarity">
    <text evidence="3 11">Belongs to the homoserine dehydrogenase family.</text>
</comment>
<dbReference type="EC" id="1.1.1.3" evidence="4 10"/>
<accession>A0AAT9GER6</accession>
<dbReference type="PANTHER" id="PTHR43331">
    <property type="entry name" value="HOMOSERINE DEHYDROGENASE"/>
    <property type="match status" value="1"/>
</dbReference>
<protein>
    <recommendedName>
        <fullName evidence="5 10">Homoserine dehydrogenase</fullName>
        <ecNumber evidence="4 10">1.1.1.3</ecNumber>
    </recommendedName>
</protein>
<dbReference type="InterPro" id="IPR019811">
    <property type="entry name" value="HDH_CS"/>
</dbReference>
<dbReference type="InterPro" id="IPR005106">
    <property type="entry name" value="Asp/hSer_DH_NAD-bd"/>
</dbReference>
<evidence type="ECO:0000256" key="10">
    <source>
        <dbReference type="RuleBase" id="RU000579"/>
    </source>
</evidence>
<keyword evidence="7 10" id="KW-0791">Threonine biosynthesis</keyword>
<dbReference type="RefSeq" id="WP_353549500.1">
    <property type="nucleotide sequence ID" value="NZ_AP029612.1"/>
</dbReference>
<dbReference type="GO" id="GO:0009088">
    <property type="term" value="P:threonine biosynthetic process"/>
    <property type="evidence" value="ECO:0007669"/>
    <property type="project" value="UniProtKB-KW"/>
</dbReference>
<dbReference type="Pfam" id="PF03447">
    <property type="entry name" value="NAD_binding_3"/>
    <property type="match status" value="1"/>
</dbReference>
<keyword evidence="9 10" id="KW-0486">Methionine biosynthesis</keyword>
<comment type="pathway">
    <text evidence="1 10">Amino-acid biosynthesis; L-threonine biosynthesis; L-threonine from L-aspartate: step 3/5.</text>
</comment>
<evidence type="ECO:0000256" key="2">
    <source>
        <dbReference type="ARBA" id="ARBA00005062"/>
    </source>
</evidence>
<dbReference type="InterPro" id="IPR001342">
    <property type="entry name" value="HDH_cat"/>
</dbReference>
<dbReference type="GO" id="GO:0004412">
    <property type="term" value="F:homoserine dehydrogenase activity"/>
    <property type="evidence" value="ECO:0007669"/>
    <property type="project" value="UniProtKB-EC"/>
</dbReference>
<evidence type="ECO:0000256" key="1">
    <source>
        <dbReference type="ARBA" id="ARBA00005056"/>
    </source>
</evidence>
<dbReference type="PROSITE" id="PS01042">
    <property type="entry name" value="HOMOSER_DHGENASE"/>
    <property type="match status" value="1"/>
</dbReference>
<evidence type="ECO:0000256" key="7">
    <source>
        <dbReference type="ARBA" id="ARBA00022697"/>
    </source>
</evidence>
<feature type="domain" description="Homoserine dehydrogenase catalytic" evidence="12">
    <location>
        <begin position="131"/>
        <end position="309"/>
    </location>
</feature>
<evidence type="ECO:0000256" key="8">
    <source>
        <dbReference type="ARBA" id="ARBA00023002"/>
    </source>
</evidence>
<keyword evidence="8 10" id="KW-0560">Oxidoreductase</keyword>
<dbReference type="SUPFAM" id="SSF51735">
    <property type="entry name" value="NAD(P)-binding Rossmann-fold domains"/>
    <property type="match status" value="1"/>
</dbReference>
<organism evidence="14">
    <name type="scientific">Sediminibacterium sp. KACHI17</name>
    <dbReference type="NCBI Taxonomy" id="1751071"/>
    <lineage>
        <taxon>Bacteria</taxon>
        <taxon>Pseudomonadati</taxon>
        <taxon>Bacteroidota</taxon>
        <taxon>Chitinophagia</taxon>
        <taxon>Chitinophagales</taxon>
        <taxon>Chitinophagaceae</taxon>
        <taxon>Sediminibacterium</taxon>
    </lineage>
</organism>
<feature type="domain" description="Aspartate/homoserine dehydrogenase NAD-binding" evidence="13">
    <location>
        <begin position="13"/>
        <end position="123"/>
    </location>
</feature>
<dbReference type="EMBL" id="AP029612">
    <property type="protein sequence ID" value="BFG69150.1"/>
    <property type="molecule type" value="Genomic_DNA"/>
</dbReference>
<evidence type="ECO:0000256" key="5">
    <source>
        <dbReference type="ARBA" id="ARBA00013376"/>
    </source>
</evidence>
<name>A0AAT9GER6_9BACT</name>
<comment type="pathway">
    <text evidence="2 10">Amino-acid biosynthesis; L-methionine biosynthesis via de novo pathway; L-homoserine from L-aspartate: step 3/3.</text>
</comment>
<dbReference type="NCBIfam" id="NF004976">
    <property type="entry name" value="PRK06349.1"/>
    <property type="match status" value="1"/>
</dbReference>
<evidence type="ECO:0000259" key="12">
    <source>
        <dbReference type="Pfam" id="PF00742"/>
    </source>
</evidence>
<dbReference type="AlphaFoldDB" id="A0AAT9GER6"/>
<evidence type="ECO:0000256" key="3">
    <source>
        <dbReference type="ARBA" id="ARBA00006753"/>
    </source>
</evidence>
<dbReference type="InterPro" id="IPR036291">
    <property type="entry name" value="NAD(P)-bd_dom_sf"/>
</dbReference>
<comment type="catalytic activity">
    <reaction evidence="10">
        <text>L-homoserine + NADP(+) = L-aspartate 4-semialdehyde + NADPH + H(+)</text>
        <dbReference type="Rhea" id="RHEA:15761"/>
        <dbReference type="ChEBI" id="CHEBI:15378"/>
        <dbReference type="ChEBI" id="CHEBI:57476"/>
        <dbReference type="ChEBI" id="CHEBI:57783"/>
        <dbReference type="ChEBI" id="CHEBI:58349"/>
        <dbReference type="ChEBI" id="CHEBI:537519"/>
        <dbReference type="EC" id="1.1.1.3"/>
    </reaction>
</comment>
<evidence type="ECO:0000313" key="14">
    <source>
        <dbReference type="EMBL" id="BFG69150.1"/>
    </source>
</evidence>
<dbReference type="FunFam" id="3.30.360.10:FF:000005">
    <property type="entry name" value="Homoserine dehydrogenase"/>
    <property type="match status" value="1"/>
</dbReference>
<sequence length="418" mass="47059">MEAHKQLTIGLFGFGVVGEGLYKVLQKTPSLKASIKKVCIRNPEKKRDAPSSLFTTDRTVLLNDPEINVIVEVIDDAVAAFEIVSTALTNGKAVVSASKKMIAENLSALLQLQEATGLPFLYESSACASIPVIRNLEEYYDNDLLHSIKAIVNGSTNFILTKMFEDKLDFQSALLLAQQLGFAESNPKLDVEGYDALNKWVILLNHAYGIITSPEELLFSGIQNIQLSDALVAKEKHYDIKLIAQAKKLKNGSVAAFVLPQFVRQDDPLSFVKNEYNGVVIESGFADKQFFYGKGAGSFPTASAVLSDISALRYNYRYEYKKLYHHQPHTLTNEYYLKVYVSFDDWKYIPKEDFEWIEEWHADAERKYLVGVLHVSKLTENSWWKENNTSLILSTDPIIDNLDIIKLKRKSLELAGIV</sequence>
<evidence type="ECO:0000259" key="13">
    <source>
        <dbReference type="Pfam" id="PF03447"/>
    </source>
</evidence>
<dbReference type="Gene3D" id="3.30.360.10">
    <property type="entry name" value="Dihydrodipicolinate Reductase, domain 2"/>
    <property type="match status" value="1"/>
</dbReference>
<dbReference type="PANTHER" id="PTHR43331:SF1">
    <property type="entry name" value="HOMOSERINE DEHYDROGENASE"/>
    <property type="match status" value="1"/>
</dbReference>
<evidence type="ECO:0000256" key="4">
    <source>
        <dbReference type="ARBA" id="ARBA00013213"/>
    </source>
</evidence>
<evidence type="ECO:0000256" key="11">
    <source>
        <dbReference type="RuleBase" id="RU004171"/>
    </source>
</evidence>
<evidence type="ECO:0000256" key="6">
    <source>
        <dbReference type="ARBA" id="ARBA00022605"/>
    </source>
</evidence>
<dbReference type="GO" id="GO:0009086">
    <property type="term" value="P:methionine biosynthetic process"/>
    <property type="evidence" value="ECO:0007669"/>
    <property type="project" value="UniProtKB-KW"/>
</dbReference>